<evidence type="ECO:0000313" key="2">
    <source>
        <dbReference type="Proteomes" id="UP000218811"/>
    </source>
</evidence>
<protein>
    <submittedName>
        <fullName evidence="1">Uncharacterized protein</fullName>
    </submittedName>
</protein>
<dbReference type="OMA" id="PKMSWEN"/>
<sequence length="284" mass="31956">MASRESQEASTNIFAHEWKTTHPDGRTDEFDKAFSALLKEQLQVYTAAANELNSSDLYKYVTCRPRGGDARVKSSMFPIDLSPSGTGVDELYAAIDTDLVEITWECVASWHNDTDAEQSCEQTYVAEWFRITSGNHEQAQNIGLGDYFRGFSFTADHQWKILESIGVPGMPLKTVRVTVPARSTLFFYRRVYTFKSSMFFIASEYGESWNIESGVGDSSIAKKDFTVQITSQDYAMVKQVLDGTKTGTINVDTVARLNVEDKQQTSKHDDLSIRMKVTLRKIGI</sequence>
<gene>
    <name evidence="1" type="ORF">WOLCODRAFT_165380</name>
</gene>
<name>A0A2H3K6R8_WOLCO</name>
<organism evidence="1 2">
    <name type="scientific">Wolfiporia cocos (strain MD-104)</name>
    <name type="common">Brown rot fungus</name>
    <dbReference type="NCBI Taxonomy" id="742152"/>
    <lineage>
        <taxon>Eukaryota</taxon>
        <taxon>Fungi</taxon>
        <taxon>Dikarya</taxon>
        <taxon>Basidiomycota</taxon>
        <taxon>Agaricomycotina</taxon>
        <taxon>Agaricomycetes</taxon>
        <taxon>Polyporales</taxon>
        <taxon>Phaeolaceae</taxon>
        <taxon>Wolfiporia</taxon>
    </lineage>
</organism>
<dbReference type="OrthoDB" id="3678961at2759"/>
<proteinExistence type="predicted"/>
<accession>A0A2H3K6R8</accession>
<evidence type="ECO:0000313" key="1">
    <source>
        <dbReference type="EMBL" id="PCH44764.1"/>
    </source>
</evidence>
<dbReference type="EMBL" id="KB468168">
    <property type="protein sequence ID" value="PCH44764.1"/>
    <property type="molecule type" value="Genomic_DNA"/>
</dbReference>
<dbReference type="Proteomes" id="UP000218811">
    <property type="component" value="Unassembled WGS sequence"/>
</dbReference>
<dbReference type="AlphaFoldDB" id="A0A2H3K6R8"/>
<keyword evidence="2" id="KW-1185">Reference proteome</keyword>
<reference evidence="1 2" key="1">
    <citation type="journal article" date="2012" name="Science">
        <title>The Paleozoic origin of enzymatic lignin decomposition reconstructed from 31 fungal genomes.</title>
        <authorList>
            <person name="Floudas D."/>
            <person name="Binder M."/>
            <person name="Riley R."/>
            <person name="Barry K."/>
            <person name="Blanchette R.A."/>
            <person name="Henrissat B."/>
            <person name="Martinez A.T."/>
            <person name="Otillar R."/>
            <person name="Spatafora J.W."/>
            <person name="Yadav J.S."/>
            <person name="Aerts A."/>
            <person name="Benoit I."/>
            <person name="Boyd A."/>
            <person name="Carlson A."/>
            <person name="Copeland A."/>
            <person name="Coutinho P.M."/>
            <person name="de Vries R.P."/>
            <person name="Ferreira P."/>
            <person name="Findley K."/>
            <person name="Foster B."/>
            <person name="Gaskell J."/>
            <person name="Glotzer D."/>
            <person name="Gorecki P."/>
            <person name="Heitman J."/>
            <person name="Hesse C."/>
            <person name="Hori C."/>
            <person name="Igarashi K."/>
            <person name="Jurgens J.A."/>
            <person name="Kallen N."/>
            <person name="Kersten P."/>
            <person name="Kohler A."/>
            <person name="Kuees U."/>
            <person name="Kumar T.K.A."/>
            <person name="Kuo A."/>
            <person name="LaButti K."/>
            <person name="Larrondo L.F."/>
            <person name="Lindquist E."/>
            <person name="Ling A."/>
            <person name="Lombard V."/>
            <person name="Lucas S."/>
            <person name="Lundell T."/>
            <person name="Martin R."/>
            <person name="McLaughlin D.J."/>
            <person name="Morgenstern I."/>
            <person name="Morin E."/>
            <person name="Murat C."/>
            <person name="Nagy L.G."/>
            <person name="Nolan M."/>
            <person name="Ohm R.A."/>
            <person name="Patyshakuliyeva A."/>
            <person name="Rokas A."/>
            <person name="Ruiz-Duenas F.J."/>
            <person name="Sabat G."/>
            <person name="Salamov A."/>
            <person name="Samejima M."/>
            <person name="Schmutz J."/>
            <person name="Slot J.C."/>
            <person name="St John F."/>
            <person name="Stenlid J."/>
            <person name="Sun H."/>
            <person name="Sun S."/>
            <person name="Syed K."/>
            <person name="Tsang A."/>
            <person name="Wiebenga A."/>
            <person name="Young D."/>
            <person name="Pisabarro A."/>
            <person name="Eastwood D.C."/>
            <person name="Martin F."/>
            <person name="Cullen D."/>
            <person name="Grigoriev I.V."/>
            <person name="Hibbett D.S."/>
        </authorList>
    </citation>
    <scope>NUCLEOTIDE SEQUENCE [LARGE SCALE GENOMIC DNA]</scope>
    <source>
        <strain evidence="1 2">MD-104</strain>
    </source>
</reference>